<dbReference type="Proteomes" id="UP001576774">
    <property type="component" value="Unassembled WGS sequence"/>
</dbReference>
<dbReference type="RefSeq" id="WP_413272140.1">
    <property type="nucleotide sequence ID" value="NZ_JBHFNQ010000148.1"/>
</dbReference>
<feature type="domain" description="Major facilitator superfamily (MFS) profile" evidence="8">
    <location>
        <begin position="22"/>
        <end position="519"/>
    </location>
</feature>
<proteinExistence type="predicted"/>
<comment type="caution">
    <text evidence="9">The sequence shown here is derived from an EMBL/GenBank/DDBJ whole genome shotgun (WGS) entry which is preliminary data.</text>
</comment>
<dbReference type="PANTHER" id="PTHR42718">
    <property type="entry name" value="MAJOR FACILITATOR SUPERFAMILY MULTIDRUG TRANSPORTER MFSC"/>
    <property type="match status" value="1"/>
</dbReference>
<sequence length="526" mass="56220">MILKKMTPVITTQERDPGRWMVLFACIIAVLMVAIDSGILTLIVPAIQKDLNAPQATIGLMSSISTLMLAAFILGGGTLGDIYGRRRLILIGTGGIVAAAILSMFAASAGALIGIRAMDGVFQALVNPLALAIIVITFDKEERPKAIGIYGATLGIMGGFSSLAIQYFNQAFGWRSVFTLVIALGLLTIFLMLRFVCESKASGNKKLDWQGILLCAAGLFALIYGISQASGAGGFFSAGVVIPGVIGLIILGIFIWWEAHVESPALELSLFQKPAFSLGALLILLFSFAQTGVFFHLSNYFQVLLKKSPVESALMLLPLTLSLFVFSIISGGLVNRFPIRSLIVTGTLIFSFSLFLFSLLISPELTIWTLVIPMLLLGGGMAIANIPRTNALLSSAPPTLAGVASATNNAFMQLGNAMGVAVTVALVTTFGRNYYLGELTKAGLDEEQIKKVNELLQKVLSSNVPSISAQFAIPQEQLKGLVGNYQAAFTTGVTQMMLVSAIALFLAAILSWFWLRSYQNNQKVVE</sequence>
<dbReference type="PANTHER" id="PTHR42718:SF46">
    <property type="entry name" value="BLR6921 PROTEIN"/>
    <property type="match status" value="1"/>
</dbReference>
<evidence type="ECO:0000256" key="5">
    <source>
        <dbReference type="ARBA" id="ARBA00022989"/>
    </source>
</evidence>
<keyword evidence="4 7" id="KW-0812">Transmembrane</keyword>
<evidence type="ECO:0000256" key="4">
    <source>
        <dbReference type="ARBA" id="ARBA00022692"/>
    </source>
</evidence>
<feature type="transmembrane region" description="Helical" evidence="7">
    <location>
        <begin position="174"/>
        <end position="197"/>
    </location>
</feature>
<name>A0ABV4X8P0_9CYAN</name>
<keyword evidence="6 7" id="KW-0472">Membrane</keyword>
<comment type="subcellular location">
    <subcellularLocation>
        <location evidence="1">Cell membrane</location>
        <topology evidence="1">Multi-pass membrane protein</topology>
    </subcellularLocation>
</comment>
<feature type="transmembrane region" description="Helical" evidence="7">
    <location>
        <begin position="20"/>
        <end position="44"/>
    </location>
</feature>
<feature type="transmembrane region" description="Helical" evidence="7">
    <location>
        <begin position="233"/>
        <end position="257"/>
    </location>
</feature>
<dbReference type="InterPro" id="IPR036259">
    <property type="entry name" value="MFS_trans_sf"/>
</dbReference>
<evidence type="ECO:0000313" key="9">
    <source>
        <dbReference type="EMBL" id="MFB2879089.1"/>
    </source>
</evidence>
<keyword evidence="3" id="KW-1003">Cell membrane</keyword>
<dbReference type="PROSITE" id="PS50850">
    <property type="entry name" value="MFS"/>
    <property type="match status" value="1"/>
</dbReference>
<feature type="transmembrane region" description="Helical" evidence="7">
    <location>
        <begin position="367"/>
        <end position="386"/>
    </location>
</feature>
<evidence type="ECO:0000256" key="1">
    <source>
        <dbReference type="ARBA" id="ARBA00004651"/>
    </source>
</evidence>
<feature type="transmembrane region" description="Helical" evidence="7">
    <location>
        <begin position="56"/>
        <end position="76"/>
    </location>
</feature>
<keyword evidence="2" id="KW-0813">Transport</keyword>
<evidence type="ECO:0000256" key="2">
    <source>
        <dbReference type="ARBA" id="ARBA00022448"/>
    </source>
</evidence>
<organism evidence="9 10">
    <name type="scientific">Floridaenema aerugineum BLCC-F46</name>
    <dbReference type="NCBI Taxonomy" id="3153654"/>
    <lineage>
        <taxon>Bacteria</taxon>
        <taxon>Bacillati</taxon>
        <taxon>Cyanobacteriota</taxon>
        <taxon>Cyanophyceae</taxon>
        <taxon>Oscillatoriophycideae</taxon>
        <taxon>Aerosakkonematales</taxon>
        <taxon>Aerosakkonemataceae</taxon>
        <taxon>Floridanema</taxon>
        <taxon>Floridanema aerugineum</taxon>
    </lineage>
</organism>
<feature type="transmembrane region" description="Helical" evidence="7">
    <location>
        <begin position="313"/>
        <end position="334"/>
    </location>
</feature>
<gene>
    <name evidence="9" type="ORF">ACE1CC_19725</name>
</gene>
<feature type="transmembrane region" description="Helical" evidence="7">
    <location>
        <begin position="121"/>
        <end position="138"/>
    </location>
</feature>
<dbReference type="CDD" id="cd17321">
    <property type="entry name" value="MFS_MMR_MDR_like"/>
    <property type="match status" value="1"/>
</dbReference>
<feature type="transmembrane region" description="Helical" evidence="7">
    <location>
        <begin position="496"/>
        <end position="515"/>
    </location>
</feature>
<dbReference type="Gene3D" id="1.20.1250.20">
    <property type="entry name" value="MFS general substrate transporter like domains"/>
    <property type="match status" value="2"/>
</dbReference>
<dbReference type="InterPro" id="IPR020846">
    <property type="entry name" value="MFS_dom"/>
</dbReference>
<evidence type="ECO:0000256" key="3">
    <source>
        <dbReference type="ARBA" id="ARBA00022475"/>
    </source>
</evidence>
<protein>
    <submittedName>
        <fullName evidence="9">MFS transporter</fullName>
    </submittedName>
</protein>
<accession>A0ABV4X8P0</accession>
<reference evidence="9 10" key="1">
    <citation type="submission" date="2024-09" db="EMBL/GenBank/DDBJ databases">
        <title>Floridaenema gen nov. (Aerosakkonemataceae, Aerosakkonematales ord. nov., Cyanobacteria) from benthic tropical and subtropical fresh waters, with the description of four new species.</title>
        <authorList>
            <person name="Moretto J.A."/>
            <person name="Berthold D.E."/>
            <person name="Lefler F.W."/>
            <person name="Huang I.-S."/>
            <person name="Laughinghouse H. IV."/>
        </authorList>
    </citation>
    <scope>NUCLEOTIDE SEQUENCE [LARGE SCALE GENOMIC DNA]</scope>
    <source>
        <strain evidence="9 10">BLCC-F46</strain>
    </source>
</reference>
<dbReference type="InterPro" id="IPR011701">
    <property type="entry name" value="MFS"/>
</dbReference>
<evidence type="ECO:0000259" key="8">
    <source>
        <dbReference type="PROSITE" id="PS50850"/>
    </source>
</evidence>
<keyword evidence="5 7" id="KW-1133">Transmembrane helix</keyword>
<evidence type="ECO:0000313" key="10">
    <source>
        <dbReference type="Proteomes" id="UP001576774"/>
    </source>
</evidence>
<feature type="transmembrane region" description="Helical" evidence="7">
    <location>
        <begin position="278"/>
        <end position="301"/>
    </location>
</feature>
<feature type="transmembrane region" description="Helical" evidence="7">
    <location>
        <begin position="209"/>
        <end position="227"/>
    </location>
</feature>
<feature type="transmembrane region" description="Helical" evidence="7">
    <location>
        <begin position="341"/>
        <end position="361"/>
    </location>
</feature>
<evidence type="ECO:0000256" key="7">
    <source>
        <dbReference type="SAM" id="Phobius"/>
    </source>
</evidence>
<feature type="transmembrane region" description="Helical" evidence="7">
    <location>
        <begin position="147"/>
        <end position="168"/>
    </location>
</feature>
<evidence type="ECO:0000256" key="6">
    <source>
        <dbReference type="ARBA" id="ARBA00023136"/>
    </source>
</evidence>
<keyword evidence="10" id="KW-1185">Reference proteome</keyword>
<dbReference type="SUPFAM" id="SSF103473">
    <property type="entry name" value="MFS general substrate transporter"/>
    <property type="match status" value="1"/>
</dbReference>
<dbReference type="Pfam" id="PF07690">
    <property type="entry name" value="MFS_1"/>
    <property type="match status" value="1"/>
</dbReference>
<feature type="transmembrane region" description="Helical" evidence="7">
    <location>
        <begin position="88"/>
        <end position="115"/>
    </location>
</feature>
<dbReference type="EMBL" id="JBHFNQ010000148">
    <property type="protein sequence ID" value="MFB2879089.1"/>
    <property type="molecule type" value="Genomic_DNA"/>
</dbReference>